<evidence type="ECO:0000313" key="6">
    <source>
        <dbReference type="Proteomes" id="UP000036045"/>
    </source>
</evidence>
<sequence length="187" mass="20939">MNHNRKIEAVFLDRDGTIGGDDTVHYPGTFTLFSDSQQQISKLKEDGIKVLSFTNQPGISEGKATSQEFMEELTKFGFDDIFICPHSQSEGCNCRKPNTGMLINGAEKYKLNLKNCVVIGDRWSDMLAASKTNSIKILVKTGAGHSALNEHYEKIKDIEIEYIAEDIKDAIDWLYSQFDLKGLSFSS</sequence>
<comment type="caution">
    <text evidence="5">The sequence shown here is derived from an EMBL/GenBank/DDBJ whole genome shotgun (WGS) entry which is preliminary data.</text>
</comment>
<dbReference type="PANTHER" id="PTHR42891:SF1">
    <property type="entry name" value="D-GLYCERO-BETA-D-MANNO-HEPTOSE-1,7-BISPHOSPHATE 7-PHOSPHATASE"/>
    <property type="match status" value="1"/>
</dbReference>
<dbReference type="SUPFAM" id="SSF56784">
    <property type="entry name" value="HAD-like"/>
    <property type="match status" value="1"/>
</dbReference>
<feature type="active site" description="Proton donor" evidence="2">
    <location>
        <position position="15"/>
    </location>
</feature>
<organism evidence="5 6">
    <name type="scientific">Niallia circulans</name>
    <name type="common">Bacillus circulans</name>
    <dbReference type="NCBI Taxonomy" id="1397"/>
    <lineage>
        <taxon>Bacteria</taxon>
        <taxon>Bacillati</taxon>
        <taxon>Bacillota</taxon>
        <taxon>Bacilli</taxon>
        <taxon>Bacillales</taxon>
        <taxon>Bacillaceae</taxon>
        <taxon>Niallia</taxon>
    </lineage>
</organism>
<protein>
    <recommendedName>
        <fullName evidence="1">D,D-heptose 1,7-bisphosphate phosphatase</fullName>
        <ecNumber evidence="1">3.1.3.-</ecNumber>
    </recommendedName>
</protein>
<dbReference type="OrthoDB" id="9801899at2"/>
<feature type="site" description="Contributes to substrate recognition" evidence="3">
    <location>
        <position position="95"/>
    </location>
</feature>
<comment type="subcellular location">
    <subcellularLocation>
        <location evidence="1">Cytoplasm</location>
    </subcellularLocation>
</comment>
<accession>A0A0J1LH64</accession>
<comment type="cofactor">
    <cofactor evidence="4">
        <name>Zn(2+)</name>
        <dbReference type="ChEBI" id="CHEBI:29105"/>
    </cofactor>
</comment>
<feature type="binding site" evidence="4">
    <location>
        <position position="13"/>
    </location>
    <ligand>
        <name>Mg(2+)</name>
        <dbReference type="ChEBI" id="CHEBI:18420"/>
    </ligand>
</feature>
<evidence type="ECO:0000256" key="2">
    <source>
        <dbReference type="PIRSR" id="PIRSR004682-1"/>
    </source>
</evidence>
<feature type="binding site" evidence="4">
    <location>
        <position position="94"/>
    </location>
    <ligand>
        <name>Zn(2+)</name>
        <dbReference type="ChEBI" id="CHEBI:29105"/>
    </ligand>
</feature>
<keyword evidence="4" id="KW-0862">Zinc</keyword>
<feature type="binding site" evidence="4">
    <location>
        <position position="84"/>
    </location>
    <ligand>
        <name>Zn(2+)</name>
        <dbReference type="ChEBI" id="CHEBI:29105"/>
    </ligand>
</feature>
<gene>
    <name evidence="5" type="ORF">ABW02_01315</name>
</gene>
<feature type="binding site" evidence="4">
    <location>
        <position position="15"/>
    </location>
    <ligand>
        <name>Mg(2+)</name>
        <dbReference type="ChEBI" id="CHEBI:18420"/>
    </ligand>
</feature>
<dbReference type="Pfam" id="PF13242">
    <property type="entry name" value="Hydrolase_like"/>
    <property type="match status" value="1"/>
</dbReference>
<keyword evidence="1" id="KW-0963">Cytoplasm</keyword>
<dbReference type="EMBL" id="LDPH01000001">
    <property type="protein sequence ID" value="KLV28410.1"/>
    <property type="molecule type" value="Genomic_DNA"/>
</dbReference>
<dbReference type="GO" id="GO:0005737">
    <property type="term" value="C:cytoplasm"/>
    <property type="evidence" value="ECO:0007669"/>
    <property type="project" value="UniProtKB-SubCell"/>
</dbReference>
<feature type="binding site" evidence="4">
    <location>
        <position position="86"/>
    </location>
    <ligand>
        <name>Zn(2+)</name>
        <dbReference type="ChEBI" id="CHEBI:29105"/>
    </ligand>
</feature>
<dbReference type="InterPro" id="IPR036412">
    <property type="entry name" value="HAD-like_sf"/>
</dbReference>
<comment type="cofactor">
    <cofactor evidence="4">
        <name>Mg(2+)</name>
        <dbReference type="ChEBI" id="CHEBI:18420"/>
    </cofactor>
</comment>
<keyword evidence="6" id="KW-1185">Reference proteome</keyword>
<dbReference type="PIRSF" id="PIRSF004682">
    <property type="entry name" value="GmhB"/>
    <property type="match status" value="1"/>
</dbReference>
<name>A0A0J1LH64_NIACI</name>
<keyword evidence="4" id="KW-0479">Metal-binding</keyword>
<dbReference type="Proteomes" id="UP000036045">
    <property type="component" value="Unassembled WGS sequence"/>
</dbReference>
<evidence type="ECO:0000256" key="4">
    <source>
        <dbReference type="PIRSR" id="PIRSR004682-4"/>
    </source>
</evidence>
<keyword evidence="1" id="KW-0119">Carbohydrate metabolism</keyword>
<proteinExistence type="inferred from homology"/>
<dbReference type="AlphaFoldDB" id="A0A0J1LH64"/>
<evidence type="ECO:0000256" key="3">
    <source>
        <dbReference type="PIRSR" id="PIRSR004682-3"/>
    </source>
</evidence>
<dbReference type="InterPro" id="IPR006549">
    <property type="entry name" value="HAD-SF_hydro_IIIA"/>
</dbReference>
<dbReference type="NCBIfam" id="TIGR01662">
    <property type="entry name" value="HAD-SF-IIIA"/>
    <property type="match status" value="1"/>
</dbReference>
<feature type="active site" description="Proton donor" evidence="2">
    <location>
        <position position="13"/>
    </location>
</feature>
<keyword evidence="1" id="KW-0378">Hydrolase</keyword>
<dbReference type="InterPro" id="IPR023214">
    <property type="entry name" value="HAD_sf"/>
</dbReference>
<dbReference type="GO" id="GO:0046872">
    <property type="term" value="F:metal ion binding"/>
    <property type="evidence" value="ECO:0007669"/>
    <property type="project" value="UniProtKB-KW"/>
</dbReference>
<dbReference type="PANTHER" id="PTHR42891">
    <property type="entry name" value="D-GLYCERO-BETA-D-MANNO-HEPTOSE-1,7-BISPHOSPHATE 7-PHOSPHATASE"/>
    <property type="match status" value="1"/>
</dbReference>
<feature type="binding site" evidence="4">
    <location>
        <position position="92"/>
    </location>
    <ligand>
        <name>Zn(2+)</name>
        <dbReference type="ChEBI" id="CHEBI:29105"/>
    </ligand>
</feature>
<feature type="binding site" evidence="4">
    <location>
        <position position="121"/>
    </location>
    <ligand>
        <name>Mg(2+)</name>
        <dbReference type="ChEBI" id="CHEBI:18420"/>
    </ligand>
</feature>
<dbReference type="NCBIfam" id="NF005264">
    <property type="entry name" value="PRK06769.1"/>
    <property type="match status" value="1"/>
</dbReference>
<dbReference type="EC" id="3.1.3.-" evidence="1"/>
<evidence type="ECO:0000256" key="1">
    <source>
        <dbReference type="PIRNR" id="PIRNR004682"/>
    </source>
</evidence>
<keyword evidence="4" id="KW-0460">Magnesium</keyword>
<evidence type="ECO:0000313" key="5">
    <source>
        <dbReference type="EMBL" id="KLV28410.1"/>
    </source>
</evidence>
<dbReference type="PATRIC" id="fig|1397.4.peg.291"/>
<feature type="site" description="Stabilizes the phosphoryl group" evidence="3">
    <location>
        <position position="54"/>
    </location>
</feature>
<dbReference type="Gene3D" id="3.40.50.1000">
    <property type="entry name" value="HAD superfamily/HAD-like"/>
    <property type="match status" value="1"/>
</dbReference>
<dbReference type="RefSeq" id="WP_047940105.1">
    <property type="nucleotide sequence ID" value="NZ_JAMAUJ010000001.1"/>
</dbReference>
<comment type="similarity">
    <text evidence="1">Belongs to the gmhB family.</text>
</comment>
<dbReference type="GO" id="GO:0016791">
    <property type="term" value="F:phosphatase activity"/>
    <property type="evidence" value="ECO:0007669"/>
    <property type="project" value="InterPro"/>
</dbReference>
<feature type="site" description="Stabilizes the phosphoryl group" evidence="3">
    <location>
        <position position="96"/>
    </location>
</feature>
<reference evidence="5 6" key="1">
    <citation type="submission" date="2015-05" db="EMBL/GenBank/DDBJ databases">
        <title>Whole genome sequence and identification of bacterial endophytes from Costus igneus.</title>
        <authorList>
            <person name="Lee Y.P."/>
            <person name="Gan H.M."/>
            <person name="Eng W."/>
            <person name="Wheatley M.S."/>
            <person name="Caraballo A."/>
            <person name="Polter S."/>
            <person name="Savka M.A."/>
            <person name="Hudson A.O."/>
        </authorList>
    </citation>
    <scope>NUCLEOTIDE SEQUENCE [LARGE SCALE GENOMIC DNA]</scope>
    <source>
        <strain evidence="5 6">RIT379</strain>
    </source>
</reference>
<dbReference type="InterPro" id="IPR004446">
    <property type="entry name" value="Heptose_bisP_phosphatase"/>
</dbReference>
<dbReference type="GO" id="GO:0005975">
    <property type="term" value="P:carbohydrate metabolic process"/>
    <property type="evidence" value="ECO:0007669"/>
    <property type="project" value="InterPro"/>
</dbReference>